<dbReference type="PROSITE" id="PS51925">
    <property type="entry name" value="SWIB_MDM2"/>
    <property type="match status" value="1"/>
</dbReference>
<keyword evidence="5" id="KW-0863">Zinc-finger</keyword>
<dbReference type="SMART" id="SM00151">
    <property type="entry name" value="SWIB"/>
    <property type="match status" value="1"/>
</dbReference>
<dbReference type="Pfam" id="PF02213">
    <property type="entry name" value="GYF"/>
    <property type="match status" value="1"/>
</dbReference>
<dbReference type="FunFam" id="3.30.40.10:FF:000303">
    <property type="entry name" value="Zinc finger CCCH domain-containing protein 19"/>
    <property type="match status" value="1"/>
</dbReference>
<feature type="compositionally biased region" description="Polar residues" evidence="10">
    <location>
        <begin position="1298"/>
        <end position="1335"/>
    </location>
</feature>
<evidence type="ECO:0000259" key="13">
    <source>
        <dbReference type="PROSITE" id="PS51360"/>
    </source>
</evidence>
<feature type="compositionally biased region" description="Low complexity" evidence="10">
    <location>
        <begin position="1105"/>
        <end position="1120"/>
    </location>
</feature>
<keyword evidence="9 11" id="KW-0472">Membrane</keyword>
<feature type="region of interest" description="Disordered" evidence="10">
    <location>
        <begin position="1496"/>
        <end position="1528"/>
    </location>
</feature>
<protein>
    <submittedName>
        <fullName evidence="15">Uncharacterized protein</fullName>
    </submittedName>
</protein>
<dbReference type="InterPro" id="IPR019786">
    <property type="entry name" value="Zinc_finger_PHD-type_CS"/>
</dbReference>
<feature type="region of interest" description="Disordered" evidence="10">
    <location>
        <begin position="65"/>
        <end position="87"/>
    </location>
</feature>
<dbReference type="CDD" id="cd15568">
    <property type="entry name" value="PHD5_NSD"/>
    <property type="match status" value="1"/>
</dbReference>
<dbReference type="PROSITE" id="PS50829">
    <property type="entry name" value="GYF"/>
    <property type="match status" value="1"/>
</dbReference>
<dbReference type="GO" id="GO:0003677">
    <property type="term" value="F:DNA binding"/>
    <property type="evidence" value="ECO:0007669"/>
    <property type="project" value="UniProtKB-KW"/>
</dbReference>
<dbReference type="SMART" id="SM00444">
    <property type="entry name" value="GYF"/>
    <property type="match status" value="1"/>
</dbReference>
<keyword evidence="8" id="KW-0238">DNA-binding</keyword>
<keyword evidence="16" id="KW-1185">Reference proteome</keyword>
<dbReference type="EMBL" id="SDRB02007377">
    <property type="protein sequence ID" value="THG11231.1"/>
    <property type="molecule type" value="Genomic_DNA"/>
</dbReference>
<dbReference type="InterPro" id="IPR001965">
    <property type="entry name" value="Znf_PHD"/>
</dbReference>
<dbReference type="InterPro" id="IPR035445">
    <property type="entry name" value="GYF-like_dom_sf"/>
</dbReference>
<feature type="region of interest" description="Disordered" evidence="10">
    <location>
        <begin position="702"/>
        <end position="723"/>
    </location>
</feature>
<feature type="compositionally biased region" description="Basic and acidic residues" evidence="10">
    <location>
        <begin position="1079"/>
        <end position="1088"/>
    </location>
</feature>
<feature type="region of interest" description="Disordered" evidence="10">
    <location>
        <begin position="928"/>
        <end position="1183"/>
    </location>
</feature>
<dbReference type="InterPro" id="IPR013083">
    <property type="entry name" value="Znf_RING/FYVE/PHD"/>
</dbReference>
<feature type="compositionally biased region" description="Polar residues" evidence="10">
    <location>
        <begin position="1091"/>
        <end position="1100"/>
    </location>
</feature>
<dbReference type="SUPFAM" id="SSF159042">
    <property type="entry name" value="Plus3-like"/>
    <property type="match status" value="1"/>
</dbReference>
<dbReference type="PROSITE" id="PS01359">
    <property type="entry name" value="ZF_PHD_1"/>
    <property type="match status" value="1"/>
</dbReference>
<evidence type="ECO:0000256" key="5">
    <source>
        <dbReference type="ARBA" id="ARBA00022771"/>
    </source>
</evidence>
<dbReference type="InterPro" id="IPR036128">
    <property type="entry name" value="Plus3-like_sf"/>
</dbReference>
<keyword evidence="3 11" id="KW-0812">Transmembrane</keyword>
<dbReference type="InterPro" id="IPR019835">
    <property type="entry name" value="SWIB_domain"/>
</dbReference>
<evidence type="ECO:0000259" key="12">
    <source>
        <dbReference type="PROSITE" id="PS50829"/>
    </source>
</evidence>
<sequence length="2132" mass="232955">MEGEDSSGPALYRSCNQSCDGIATEPIDEVDDSRLVGVPAMVDDAGGGGASAVVDVELKAEVNGDGCGGNRKRGRPPRGQAKQPPVKKKKEEEDVCFICFDGGSLVLCDRRGCPKAYHPACIKRDEAFFRSKAKWNCGWHICSICHKAAHYMCYTCTYSLCKACTKDADYLRVRENKGFCTTCMRTIMLIENNDQGNKEMLGQAQVDFDDKSSWEYLFKVYWIYLKENLSLTLDELTQAKNPWKAAGTVACKEQSLDMHYGGGDGKCSILDSPSGHLEANDSKRRRTRQQPKLPNYEDSLSTDKSSSDKVTTSTGSTEWASKELLDLVAHMKNGDTSVLSQFDVQGLLLDYIKRNNLRDPHQKSQIICDLRLKTLFGKPRVGHIEMLKLLEFHFLIKEDSQKDVIQGNVVDAVLSQVEGGGNNENLLMIGKDKKRKTRRKGEERGLQTNLDEYAAIDVHNINLIYLRRNLMESLFADKEKFHDKVVGSIVRIRISSSDQKQDMYRLVQVVGTCKAAVPYKTGEKTADVMLKILNLDKKETISIDGISNQEFSEGQVREKAVAFQEVRLNDYSLTKFTLRECVEKLELLKTPEERQRRLQEIPEVHADPTMDSNCESDEDAGEVNNKKQDEYVKPRFSGFRRNGREPISPRNGDISNDTGNRAWKKLTTCGQSRSMSTKFFGDKAALGRVVERVNKFSWHEGKDACRSNSSEKPGNQVDSSGSVVGGWNNQAALRSGSFPGAASEISVASLSTGSAPSENDSETEKLWHYQDPHGKIQGPFCMVQLRKWDTTGYFPPDMRIWSINDKEVDSLLLTDVLNGKFHKVFPLRDNISLQSQEVKGPSDSRLYFCDDRRSGSMNTISHSNGNNEFVKGNGSHSWITTVVNNNDVQTGSSSHCGDSVKVNDSYSDKPQVHYPVTSPKFTECQNDVSVHQEKGEEGKRWTSGSNHGSWSSHGNSIFQTAGGHSHENQPDSQGYSGLPVNVSSNDCEINIPNLPSPTPQTCNGDLEAQTTKDQQSLPSNIPVQESGIDNLPSPTPKPSDPDEKADSSIQHGTSPPPERMDEDFNVDSTVQNLPSPSPKPRDGDEKVQAIENKQSVSSYLPVQDSGPSWSSGSSLVVSGGTQAPDEWGGYSPTRAKPCVEEWDSGLVSSSLKPPDVANNDHAATPTSKYDQLTPPSPSHPATNASSWQVIDHELIEFSTLDEESVSDLLAEVDAMESQCGVGSPTSVMYSAEELFEDSKNDCFTSISGLSPPLDSGKSDALSSTGDIHIPLCHQSTMTDEPLVASQADVLDPVKRPGGQSSTSVEVEVETQPTDISANQSESGSNSQLPASSPLSQDMIDSDTDHIAGPTDWGTMQGNMNLGLGGLSQGMTNMGWGNDMNRSTSAGFMWWESQNQPKYGGERLIGTRDWNFQSGDSGFDKGRPLWSRQSSYGAGVAVGIGIGGGGSYSRPSPKGQRSSLISSSPKFRVKMSSSMLSPTQRYAAAALFGLALHQAQTHQTHPLGSSSDDDPSGERISTGSSSDSVSDDPQLWVHQSSSLLRPIFRFLEIDSAAWTGLEETAGSSPAKHHIGAYLRLLSEESGDTSSEITDKELALSKSVDAMARSMETTPSDIESKTEKHREYEQECRQKFSNEIKSDSEVENMQFKTQPESDRNTVSIEQATNQSGSHMDEKPLEEVTMLSHQRKVTVMYELLSACLADIPEDNKKSNQRRKGYDARHRVALRLLTTWFDIKWDQMEAIETMVAFSAMALAKEEQSKEEETQSPKSTWAKWKRGGIIGAAALTGGTLLAITGGLAAPAIAAGLGALAPTLGTLIPVIGASGFAAAASAAGTVAGSVAVAASFGAAGAGLTGSKMARRTGSVDEFEFKSIGENHNQGRLAVEIFVSGFVFEEEDFVKPWEGQHDNLERYALQWESKNLIAVSTAIQDWLTSRVAMELMRTGAMMTVLSALLTALAWPATLLAATDFIDSKWSIAVDRSDKAGMLLAEALQKGLQGQRPVTLVGFSLGARVIYKCLEVLAESNHNAELVERVVLLGAPIAIKDENWEAARNVVAGRFVNAYSTNDWMLGLAFRASLLTKGLAGIQPVDVPGIENVDVTGLVEGHSSYLWATQQILEQLELEAYYPVFSSILIKP</sequence>
<proteinExistence type="inferred from homology"/>
<evidence type="ECO:0000256" key="4">
    <source>
        <dbReference type="ARBA" id="ARBA00022723"/>
    </source>
</evidence>
<name>A0A4S4E5H8_CAMSN</name>
<gene>
    <name evidence="15" type="ORF">TEA_000056</name>
</gene>
<dbReference type="Gene3D" id="3.30.1490.40">
    <property type="match status" value="1"/>
</dbReference>
<evidence type="ECO:0000256" key="9">
    <source>
        <dbReference type="ARBA" id="ARBA00023136"/>
    </source>
</evidence>
<evidence type="ECO:0000256" key="7">
    <source>
        <dbReference type="ARBA" id="ARBA00022989"/>
    </source>
</evidence>
<dbReference type="InterPro" id="IPR007941">
    <property type="entry name" value="DUF726"/>
</dbReference>
<dbReference type="Gene3D" id="1.10.245.10">
    <property type="entry name" value="SWIB/MDM2 domain"/>
    <property type="match status" value="1"/>
</dbReference>
<dbReference type="SMART" id="SM00719">
    <property type="entry name" value="Plus3"/>
    <property type="match status" value="1"/>
</dbReference>
<dbReference type="Gene3D" id="3.90.70.200">
    <property type="entry name" value="Plus-3 domain"/>
    <property type="match status" value="1"/>
</dbReference>
<feature type="compositionally biased region" description="Low complexity" evidence="10">
    <location>
        <begin position="943"/>
        <end position="956"/>
    </location>
</feature>
<feature type="domain" description="DM2" evidence="14">
    <location>
        <begin position="313"/>
        <end position="396"/>
    </location>
</feature>
<keyword evidence="4" id="KW-0479">Metal-binding</keyword>
<evidence type="ECO:0000259" key="14">
    <source>
        <dbReference type="PROSITE" id="PS51925"/>
    </source>
</evidence>
<feature type="region of interest" description="Disordered" evidence="10">
    <location>
        <begin position="271"/>
        <end position="314"/>
    </location>
</feature>
<dbReference type="Gene3D" id="3.40.50.1820">
    <property type="entry name" value="alpha/beta hydrolase"/>
    <property type="match status" value="1"/>
</dbReference>
<dbReference type="Gene3D" id="3.30.40.10">
    <property type="entry name" value="Zinc/RING finger domain, C3HC4 (zinc finger)"/>
    <property type="match status" value="1"/>
</dbReference>
<feature type="transmembrane region" description="Helical" evidence="11">
    <location>
        <begin position="1941"/>
        <end position="1962"/>
    </location>
</feature>
<dbReference type="SUPFAM" id="SSF57903">
    <property type="entry name" value="FYVE/PHD zinc finger"/>
    <property type="match status" value="1"/>
</dbReference>
<dbReference type="SMART" id="SM00249">
    <property type="entry name" value="PHD"/>
    <property type="match status" value="1"/>
</dbReference>
<dbReference type="Pfam" id="PF02201">
    <property type="entry name" value="SWIB"/>
    <property type="match status" value="1"/>
</dbReference>
<dbReference type="InterPro" id="IPR029058">
    <property type="entry name" value="AB_hydrolase_fold"/>
</dbReference>
<feature type="transmembrane region" description="Helical" evidence="11">
    <location>
        <begin position="1803"/>
        <end position="1826"/>
    </location>
</feature>
<dbReference type="CDD" id="cd10567">
    <property type="entry name" value="SWIB-MDM2_like"/>
    <property type="match status" value="1"/>
</dbReference>
<dbReference type="PROSITE" id="PS51360">
    <property type="entry name" value="PLUS3"/>
    <property type="match status" value="1"/>
</dbReference>
<dbReference type="PANTHER" id="PTHR46695:SF4">
    <property type="entry name" value="ZINC FINGER CCCH DOMAIN-CONTAINING PROTEIN 44"/>
    <property type="match status" value="1"/>
</dbReference>
<feature type="compositionally biased region" description="Polar residues" evidence="10">
    <location>
        <begin position="706"/>
        <end position="723"/>
    </location>
</feature>
<reference evidence="15 16" key="1">
    <citation type="journal article" date="2018" name="Proc. Natl. Acad. Sci. U.S.A.">
        <title>Draft genome sequence of Camellia sinensis var. sinensis provides insights into the evolution of the tea genome and tea quality.</title>
        <authorList>
            <person name="Wei C."/>
            <person name="Yang H."/>
            <person name="Wang S."/>
            <person name="Zhao J."/>
            <person name="Liu C."/>
            <person name="Gao L."/>
            <person name="Xia E."/>
            <person name="Lu Y."/>
            <person name="Tai Y."/>
            <person name="She G."/>
            <person name="Sun J."/>
            <person name="Cao H."/>
            <person name="Tong W."/>
            <person name="Gao Q."/>
            <person name="Li Y."/>
            <person name="Deng W."/>
            <person name="Jiang X."/>
            <person name="Wang W."/>
            <person name="Chen Q."/>
            <person name="Zhang S."/>
            <person name="Li H."/>
            <person name="Wu J."/>
            <person name="Wang P."/>
            <person name="Li P."/>
            <person name="Shi C."/>
            <person name="Zheng F."/>
            <person name="Jian J."/>
            <person name="Huang B."/>
            <person name="Shan D."/>
            <person name="Shi M."/>
            <person name="Fang C."/>
            <person name="Yue Y."/>
            <person name="Li F."/>
            <person name="Li D."/>
            <person name="Wei S."/>
            <person name="Han B."/>
            <person name="Jiang C."/>
            <person name="Yin Y."/>
            <person name="Xia T."/>
            <person name="Zhang Z."/>
            <person name="Bennetzen J.L."/>
            <person name="Zhao S."/>
            <person name="Wan X."/>
        </authorList>
    </citation>
    <scope>NUCLEOTIDE SEQUENCE [LARGE SCALE GENOMIC DNA]</scope>
    <source>
        <strain evidence="16">cv. Shuchazao</strain>
        <tissue evidence="15">Leaf</tissue>
    </source>
</reference>
<comment type="similarity">
    <text evidence="2">Belongs to the TMCO4 family.</text>
</comment>
<dbReference type="Proteomes" id="UP000306102">
    <property type="component" value="Unassembled WGS sequence"/>
</dbReference>
<evidence type="ECO:0000256" key="3">
    <source>
        <dbReference type="ARBA" id="ARBA00022692"/>
    </source>
</evidence>
<evidence type="ECO:0000256" key="10">
    <source>
        <dbReference type="SAM" id="MobiDB-lite"/>
    </source>
</evidence>
<evidence type="ECO:0000313" key="15">
    <source>
        <dbReference type="EMBL" id="THG11231.1"/>
    </source>
</evidence>
<comment type="caution">
    <text evidence="15">The sequence shown here is derived from an EMBL/GenBank/DDBJ whole genome shotgun (WGS) entry which is preliminary data.</text>
</comment>
<evidence type="ECO:0000256" key="1">
    <source>
        <dbReference type="ARBA" id="ARBA00004141"/>
    </source>
</evidence>
<dbReference type="Pfam" id="PF05277">
    <property type="entry name" value="DUF726"/>
    <property type="match status" value="1"/>
</dbReference>
<feature type="compositionally biased region" description="Polar residues" evidence="10">
    <location>
        <begin position="970"/>
        <end position="987"/>
    </location>
</feature>
<dbReference type="SUPFAM" id="SSF55277">
    <property type="entry name" value="GYF domain"/>
    <property type="match status" value="1"/>
</dbReference>
<dbReference type="InterPro" id="IPR003169">
    <property type="entry name" value="GYF"/>
</dbReference>
<feature type="transmembrane region" description="Helical" evidence="11">
    <location>
        <begin position="1832"/>
        <end position="1850"/>
    </location>
</feature>
<feature type="domain" description="GYF" evidence="12">
    <location>
        <begin position="764"/>
        <end position="818"/>
    </location>
</feature>
<feature type="transmembrane region" description="Helical" evidence="11">
    <location>
        <begin position="1775"/>
        <end position="1796"/>
    </location>
</feature>
<keyword evidence="6" id="KW-0862">Zinc</keyword>
<evidence type="ECO:0000256" key="8">
    <source>
        <dbReference type="ARBA" id="ARBA00023125"/>
    </source>
</evidence>
<keyword evidence="7 11" id="KW-1133">Transmembrane helix</keyword>
<evidence type="ECO:0000256" key="2">
    <source>
        <dbReference type="ARBA" id="ARBA00009824"/>
    </source>
</evidence>
<feature type="compositionally biased region" description="Low complexity" evidence="10">
    <location>
        <begin position="298"/>
        <end position="314"/>
    </location>
</feature>
<accession>A0A4S4E5H8</accession>
<dbReference type="Pfam" id="PF03126">
    <property type="entry name" value="Plus-3"/>
    <property type="match status" value="1"/>
</dbReference>
<dbReference type="InterPro" id="IPR004343">
    <property type="entry name" value="Plus-3_dom"/>
</dbReference>
<dbReference type="PANTHER" id="PTHR46695">
    <property type="entry name" value="ZINC FINGER CCCH DOMAIN-CONTAINING PROTEIN 44-RELATED"/>
    <property type="match status" value="1"/>
</dbReference>
<feature type="region of interest" description="Disordered" evidence="10">
    <location>
        <begin position="1291"/>
        <end position="1354"/>
    </location>
</feature>
<dbReference type="InterPro" id="IPR011011">
    <property type="entry name" value="Znf_FYVE_PHD"/>
</dbReference>
<dbReference type="SUPFAM" id="SSF53474">
    <property type="entry name" value="alpha/beta-Hydrolases"/>
    <property type="match status" value="1"/>
</dbReference>
<feature type="region of interest" description="Disordered" evidence="10">
    <location>
        <begin position="607"/>
        <end position="659"/>
    </location>
</feature>
<dbReference type="GO" id="GO:0008270">
    <property type="term" value="F:zinc ion binding"/>
    <property type="evidence" value="ECO:0007669"/>
    <property type="project" value="UniProtKB-KW"/>
</dbReference>
<feature type="compositionally biased region" description="Polar residues" evidence="10">
    <location>
        <begin position="999"/>
        <end position="1023"/>
    </location>
</feature>
<dbReference type="InterPro" id="IPR003121">
    <property type="entry name" value="SWIB_MDM2_domain"/>
</dbReference>
<feature type="compositionally biased region" description="Basic and acidic residues" evidence="10">
    <location>
        <begin position="930"/>
        <end position="940"/>
    </location>
</feature>
<feature type="compositionally biased region" description="Basic and acidic residues" evidence="10">
    <location>
        <begin position="624"/>
        <end position="633"/>
    </location>
</feature>
<evidence type="ECO:0000256" key="6">
    <source>
        <dbReference type="ARBA" id="ARBA00022833"/>
    </source>
</evidence>
<dbReference type="InterPro" id="IPR036885">
    <property type="entry name" value="SWIB_MDM2_dom_sf"/>
</dbReference>
<dbReference type="SUPFAM" id="SSF47592">
    <property type="entry name" value="SWIB/MDM2 domain"/>
    <property type="match status" value="1"/>
</dbReference>
<feature type="domain" description="Plus3" evidence="13">
    <location>
        <begin position="455"/>
        <end position="590"/>
    </location>
</feature>
<evidence type="ECO:0000313" key="16">
    <source>
        <dbReference type="Proteomes" id="UP000306102"/>
    </source>
</evidence>
<comment type="subcellular location">
    <subcellularLocation>
        <location evidence="1">Membrane</location>
        <topology evidence="1">Multi-pass membrane protein</topology>
    </subcellularLocation>
</comment>
<evidence type="ECO:0000256" key="11">
    <source>
        <dbReference type="SAM" id="Phobius"/>
    </source>
</evidence>
<dbReference type="GO" id="GO:0016020">
    <property type="term" value="C:membrane"/>
    <property type="evidence" value="ECO:0007669"/>
    <property type="project" value="UniProtKB-SubCell"/>
</dbReference>
<organism evidence="15 16">
    <name type="scientific">Camellia sinensis var. sinensis</name>
    <name type="common">China tea</name>
    <dbReference type="NCBI Taxonomy" id="542762"/>
    <lineage>
        <taxon>Eukaryota</taxon>
        <taxon>Viridiplantae</taxon>
        <taxon>Streptophyta</taxon>
        <taxon>Embryophyta</taxon>
        <taxon>Tracheophyta</taxon>
        <taxon>Spermatophyta</taxon>
        <taxon>Magnoliopsida</taxon>
        <taxon>eudicotyledons</taxon>
        <taxon>Gunneridae</taxon>
        <taxon>Pentapetalae</taxon>
        <taxon>asterids</taxon>
        <taxon>Ericales</taxon>
        <taxon>Theaceae</taxon>
        <taxon>Camellia</taxon>
    </lineage>
</organism>